<dbReference type="EMBL" id="KZ662803">
    <property type="protein sequence ID" value="PPS18892.1"/>
    <property type="molecule type" value="Genomic_DNA"/>
</dbReference>
<dbReference type="InterPro" id="IPR004312">
    <property type="entry name" value="ATHILA_Orf1_C"/>
</dbReference>
<evidence type="ECO:0000259" key="2">
    <source>
        <dbReference type="Pfam" id="PF03078"/>
    </source>
</evidence>
<name>A0A2P5YTI5_GOSBA</name>
<feature type="domain" description="Arabidopsis retrotransposon Orf1 C-terminal" evidence="2">
    <location>
        <begin position="74"/>
        <end position="226"/>
    </location>
</feature>
<proteinExistence type="predicted"/>
<evidence type="ECO:0000313" key="3">
    <source>
        <dbReference type="EMBL" id="PPS18892.1"/>
    </source>
</evidence>
<dbReference type="Pfam" id="PF03078">
    <property type="entry name" value="ATHILA"/>
    <property type="match status" value="1"/>
</dbReference>
<feature type="region of interest" description="Disordered" evidence="1">
    <location>
        <begin position="307"/>
        <end position="327"/>
    </location>
</feature>
<sequence length="327" mass="36860">MVSNGKVEVSHDTQKPTKTAVLVSTKRKGATSSTATTEIRHPFLQFPLGPREELFQILRAGPLSVGQCIDWAALEQVHLADSVWALLATAPWDPFFDIIEPTYLEFTLELCSTFQLQMIMTDYDDLGTVQFRLGGLVRQLSVPEFGVALGLYTENFMEVDKFSHLHCHIHYAPSSYWAALILATSIYDPSRFKASTLSPALRYPHALLAHTLTGRRESTSVVNTHDTYFLWSMRQGHGISSMLHMRIIECRCGFDPPQYQLARATNQDDRKDITDNIPFFHENPSSPPQLSPKPFQKVQSIGATQEYINNPMGKDIPQLPCPTRPRP</sequence>
<feature type="region of interest" description="Disordered" evidence="1">
    <location>
        <begin position="1"/>
        <end position="35"/>
    </location>
</feature>
<dbReference type="Proteomes" id="UP000239757">
    <property type="component" value="Unassembled WGS sequence"/>
</dbReference>
<gene>
    <name evidence="3" type="ORF">GOBAR_AA01696</name>
</gene>
<protein>
    <recommendedName>
        <fullName evidence="2">Arabidopsis retrotransposon Orf1 C-terminal domain-containing protein</fullName>
    </recommendedName>
</protein>
<dbReference type="AlphaFoldDB" id="A0A2P5YTI5"/>
<evidence type="ECO:0000313" key="4">
    <source>
        <dbReference type="Proteomes" id="UP000239757"/>
    </source>
</evidence>
<evidence type="ECO:0000256" key="1">
    <source>
        <dbReference type="SAM" id="MobiDB-lite"/>
    </source>
</evidence>
<organism evidence="3 4">
    <name type="scientific">Gossypium barbadense</name>
    <name type="common">Sea Island cotton</name>
    <name type="synonym">Hibiscus barbadensis</name>
    <dbReference type="NCBI Taxonomy" id="3634"/>
    <lineage>
        <taxon>Eukaryota</taxon>
        <taxon>Viridiplantae</taxon>
        <taxon>Streptophyta</taxon>
        <taxon>Embryophyta</taxon>
        <taxon>Tracheophyta</taxon>
        <taxon>Spermatophyta</taxon>
        <taxon>Magnoliopsida</taxon>
        <taxon>eudicotyledons</taxon>
        <taxon>Gunneridae</taxon>
        <taxon>Pentapetalae</taxon>
        <taxon>rosids</taxon>
        <taxon>malvids</taxon>
        <taxon>Malvales</taxon>
        <taxon>Malvaceae</taxon>
        <taxon>Malvoideae</taxon>
        <taxon>Gossypium</taxon>
    </lineage>
</organism>
<reference evidence="3 4" key="1">
    <citation type="submission" date="2015-01" db="EMBL/GenBank/DDBJ databases">
        <title>Genome of allotetraploid Gossypium barbadense reveals genomic plasticity and fiber elongation in cotton evolution.</title>
        <authorList>
            <person name="Chen X."/>
            <person name="Liu X."/>
            <person name="Zhao B."/>
            <person name="Zheng H."/>
            <person name="Hu Y."/>
            <person name="Lu G."/>
            <person name="Yang C."/>
            <person name="Chen J."/>
            <person name="Shan C."/>
            <person name="Zhang L."/>
            <person name="Zhou Y."/>
            <person name="Wang L."/>
            <person name="Guo W."/>
            <person name="Bai Y."/>
            <person name="Ruan J."/>
            <person name="Shangguan X."/>
            <person name="Mao Y."/>
            <person name="Jiang J."/>
            <person name="Zhu Y."/>
            <person name="Lei J."/>
            <person name="Kang H."/>
            <person name="Chen S."/>
            <person name="He X."/>
            <person name="Wang R."/>
            <person name="Wang Y."/>
            <person name="Chen J."/>
            <person name="Wang L."/>
            <person name="Yu S."/>
            <person name="Wang B."/>
            <person name="Wei J."/>
            <person name="Song S."/>
            <person name="Lu X."/>
            <person name="Gao Z."/>
            <person name="Gu W."/>
            <person name="Deng X."/>
            <person name="Ma D."/>
            <person name="Wang S."/>
            <person name="Liang W."/>
            <person name="Fang L."/>
            <person name="Cai C."/>
            <person name="Zhu X."/>
            <person name="Zhou B."/>
            <person name="Zhang Y."/>
            <person name="Chen Z."/>
            <person name="Xu S."/>
            <person name="Zhu R."/>
            <person name="Wang S."/>
            <person name="Zhang T."/>
            <person name="Zhao G."/>
        </authorList>
    </citation>
    <scope>NUCLEOTIDE SEQUENCE [LARGE SCALE GENOMIC DNA]</scope>
    <source>
        <strain evidence="4">cv. Xinhai21</strain>
        <tissue evidence="3">Leaf</tissue>
    </source>
</reference>
<dbReference type="OrthoDB" id="1685790at2759"/>
<accession>A0A2P5YTI5</accession>